<gene>
    <name evidence="2" type="ORF">SELO1098_LOCUS26370</name>
</gene>
<evidence type="ECO:0000256" key="1">
    <source>
        <dbReference type="SAM" id="MobiDB-lite"/>
    </source>
</evidence>
<organism evidence="2">
    <name type="scientific">Spumella elongata</name>
    <dbReference type="NCBI Taxonomy" id="89044"/>
    <lineage>
        <taxon>Eukaryota</taxon>
        <taxon>Sar</taxon>
        <taxon>Stramenopiles</taxon>
        <taxon>Ochrophyta</taxon>
        <taxon>Chrysophyceae</taxon>
        <taxon>Chromulinales</taxon>
        <taxon>Chromulinaceae</taxon>
        <taxon>Spumella</taxon>
    </lineage>
</organism>
<dbReference type="EMBL" id="HBIC01051455">
    <property type="protein sequence ID" value="CAE0297516.1"/>
    <property type="molecule type" value="Transcribed_RNA"/>
</dbReference>
<reference evidence="2" key="1">
    <citation type="submission" date="2021-01" db="EMBL/GenBank/DDBJ databases">
        <authorList>
            <person name="Corre E."/>
            <person name="Pelletier E."/>
            <person name="Niang G."/>
            <person name="Scheremetjew M."/>
            <person name="Finn R."/>
            <person name="Kale V."/>
            <person name="Holt S."/>
            <person name="Cochrane G."/>
            <person name="Meng A."/>
            <person name="Brown T."/>
            <person name="Cohen L."/>
        </authorList>
    </citation>
    <scope>NUCLEOTIDE SEQUENCE</scope>
    <source>
        <strain evidence="2">CCAP 955/1</strain>
    </source>
</reference>
<sequence length="492" mass="54377">MKLDLINSRFGVTSGPRIYDSIEGDFIQHAKPGPKAISKAAFKNKQKRLDFEPKKEFVPDRFNVSVVDRCGNYIPADKTKRFRPKQSLPRTTLSSSTDNTKDLIPPKDPFLLNTYPSLIVDYKKDHIYLVKEDTVQNRLASGRLPGAAWDVCGRKNSPPASKLGPGDYDVYDSDLTNKGRMKLRGGQFTTDLAREEDFDPDFLPLKERQRYQRVKTLQEAKQERTGRALSPLRLNNESVGSLDHTAGSIGAGSTTDGPALRTSKSMPHIGGGTLGGYGKKDRFDDLLYKQESFVKTSGMTLSGDWDKNLVKKIPFSFQPPAHTGKKSLRKPDAHKSEGADVDVDVGHMFSIVHTAAKSPVKYSAAFRSSAKVGMEIPVPTSGVNIGPGSFPGAHATSLVVVQPDRPSHFILRGRPQHVRRPVPDLTEPVLPFAERHKSGPIFDKHVISGGNVVLAAIVKERMTKIYPKLAEKKFPDPPPIVVPSPWKTVKRK</sequence>
<accession>A0A7S3MEY0</accession>
<feature type="region of interest" description="Disordered" evidence="1">
    <location>
        <begin position="239"/>
        <end position="273"/>
    </location>
</feature>
<evidence type="ECO:0000313" key="2">
    <source>
        <dbReference type="EMBL" id="CAE0297516.1"/>
    </source>
</evidence>
<proteinExistence type="predicted"/>
<protein>
    <submittedName>
        <fullName evidence="2">Uncharacterized protein</fullName>
    </submittedName>
</protein>
<name>A0A7S3MEY0_9STRA</name>
<dbReference type="AlphaFoldDB" id="A0A7S3MEY0"/>